<accession>A0A3M0GH17</accession>
<proteinExistence type="predicted"/>
<protein>
    <submittedName>
        <fullName evidence="1">Uncharacterized protein</fullName>
    </submittedName>
</protein>
<dbReference type="OrthoDB" id="1196563at2"/>
<sequence>MGINQIVTALDSAVLETKEQYEVYFKIVTHAFEQLVVQMEAETICSPLEITYVKQYCDLITYTLEAFRVKYLFDDEEKMKVDLTESGFPNYSEFRYLINDMELKQEHINKLPKIEDLKAEFLETLLRHKEPISDKRMHQAASIVYYKSVESKFLFKRFVQGKVQRTNDPKEPEYMVSWAFYDIALNRPFICFMYFDLHKTKMEDYLGELYKVLESTADRSMTLDTMGYAIDKKLPNLWPKRIKKIDLGPIHNVFAKDELLITHAILKGIVEKTLDIGSYAITVGIEETSSKGNFAEGNIFSKQFLQVWENERPEQYLFSSHRVMQLLYDQLPQYVYALSKDPIEIEPLKL</sequence>
<keyword evidence="2" id="KW-1185">Reference proteome</keyword>
<evidence type="ECO:0000313" key="1">
    <source>
        <dbReference type="EMBL" id="RMB63847.1"/>
    </source>
</evidence>
<name>A0A3M0GH17_9FLAO</name>
<gene>
    <name evidence="1" type="ORF">EAX61_00195</name>
</gene>
<dbReference type="EMBL" id="REFV01000001">
    <property type="protein sequence ID" value="RMB63847.1"/>
    <property type="molecule type" value="Genomic_DNA"/>
</dbReference>
<dbReference type="Proteomes" id="UP000281985">
    <property type="component" value="Unassembled WGS sequence"/>
</dbReference>
<comment type="caution">
    <text evidence="1">The sequence shown here is derived from an EMBL/GenBank/DDBJ whole genome shotgun (WGS) entry which is preliminary data.</text>
</comment>
<evidence type="ECO:0000313" key="2">
    <source>
        <dbReference type="Proteomes" id="UP000281985"/>
    </source>
</evidence>
<dbReference type="RefSeq" id="WP_121915643.1">
    <property type="nucleotide sequence ID" value="NZ_REFV01000001.1"/>
</dbReference>
<dbReference type="AlphaFoldDB" id="A0A3M0GH17"/>
<reference evidence="1 2" key="1">
    <citation type="submission" date="2018-10" db="EMBL/GenBank/DDBJ databases">
        <title>Dokdonia luteus sp. nov., isolated from sea water.</title>
        <authorList>
            <person name="Zhou L.Y."/>
            <person name="Du Z.J."/>
        </authorList>
    </citation>
    <scope>NUCLEOTIDE SEQUENCE [LARGE SCALE GENOMIC DNA]</scope>
    <source>
        <strain evidence="1 2">SH27</strain>
    </source>
</reference>
<organism evidence="1 2">
    <name type="scientific">Dokdonia sinensis</name>
    <dbReference type="NCBI Taxonomy" id="2479847"/>
    <lineage>
        <taxon>Bacteria</taxon>
        <taxon>Pseudomonadati</taxon>
        <taxon>Bacteroidota</taxon>
        <taxon>Flavobacteriia</taxon>
        <taxon>Flavobacteriales</taxon>
        <taxon>Flavobacteriaceae</taxon>
        <taxon>Dokdonia</taxon>
    </lineage>
</organism>